<organism evidence="13 14">
    <name type="scientific">Chondromyces crocatus</name>
    <dbReference type="NCBI Taxonomy" id="52"/>
    <lineage>
        <taxon>Bacteria</taxon>
        <taxon>Pseudomonadati</taxon>
        <taxon>Myxococcota</taxon>
        <taxon>Polyangia</taxon>
        <taxon>Polyangiales</taxon>
        <taxon>Polyangiaceae</taxon>
        <taxon>Chondromyces</taxon>
    </lineage>
</organism>
<proteinExistence type="predicted"/>
<dbReference type="InterPro" id="IPR023346">
    <property type="entry name" value="Lysozyme-like_dom_sf"/>
</dbReference>
<sequence length="772" mass="83626">MRTRFKVAALIGIGLILALAIGVEPYVRYRARTAATAYHSQAEIRAVRLTWRGFRLLDTTLRLEDVPSATVHLPEIEVALRTSGPHVTLRGGTVSVVGARETVLRELQAWRARSRGSSRAGGGGRRLSSEVTGVNLDWKDQAEAPRESLWATGVQFSEDEAQVTLTADEARLGVRGSSLAVRNGRIVLLRGTQPPRIAAIETTGVEADIAVSTEGNTPVDGKEERSRASDDVGIALRSALVAIAGSVDGLLAGDAVINMGGVRGQLHMNAGQLGLGPGRLTIQRTNEALVAELAPEKSEIAEGRPDDGGAGAAIQPLLFRLRIPIRTGAGISQEISAELDGGPIKLSVLGVREGDLGLFDVAKTTLTTRARLVLSEDGRSLQLGGSGTLKNLSVRNSGLSAVPIEGMNVAWRADASALLDGSHVEVKEGEFALDDLRLLAKGEYHRTGKHFQMKGDAEVPLTSCQAMLDSLPEGIVEKVKPMRLGGTLGIKGQLRFDTSRLERDFHIDWRVSNTCKLIEVPRELSVERFRAPFKHKVTDPNGRATSLNIGPGTSQWVSYGSISRFMEVAVMTTEDSGFRRHGGFDQEAIKNSIRENLKQRRFVRGASTISMQLAKNLYLERSKTLSRKLQEAVLTSYLEQELTKDQIMELYLNVAEFGPMVYGIGSAAQHYFNTSAAHLSLSQCLYLASILPNPRIQHFAAGGAVSQGWTRYLRKLMETAAKRKWITEEELEEGLTETAVRGHPMPLRGPASRPSHGDFAGADEPDVAPDGE</sequence>
<keyword evidence="4" id="KW-0808">Transferase</keyword>
<dbReference type="EMBL" id="CP012159">
    <property type="protein sequence ID" value="AKT41855.1"/>
    <property type="molecule type" value="Genomic_DNA"/>
</dbReference>
<evidence type="ECO:0000256" key="5">
    <source>
        <dbReference type="ARBA" id="ARBA00022692"/>
    </source>
</evidence>
<dbReference type="InterPro" id="IPR001264">
    <property type="entry name" value="Glyco_trans_51"/>
</dbReference>
<keyword evidence="10" id="KW-0961">Cell wall biogenesis/degradation</keyword>
<dbReference type="KEGG" id="ccro:CMC5_060700"/>
<keyword evidence="6" id="KW-0133">Cell shape</keyword>
<evidence type="ECO:0000256" key="1">
    <source>
        <dbReference type="ARBA" id="ARBA00022475"/>
    </source>
</evidence>
<dbReference type="SUPFAM" id="SSF53955">
    <property type="entry name" value="Lysozyme-like"/>
    <property type="match status" value="1"/>
</dbReference>
<evidence type="ECO:0000256" key="3">
    <source>
        <dbReference type="ARBA" id="ARBA00022676"/>
    </source>
</evidence>
<keyword evidence="8" id="KW-1133">Transmembrane helix</keyword>
<dbReference type="GO" id="GO:0016020">
    <property type="term" value="C:membrane"/>
    <property type="evidence" value="ECO:0007669"/>
    <property type="project" value="InterPro"/>
</dbReference>
<dbReference type="STRING" id="52.CMC5_060700"/>
<dbReference type="InterPro" id="IPR036950">
    <property type="entry name" value="PBP_transglycosylase"/>
</dbReference>
<evidence type="ECO:0000256" key="7">
    <source>
        <dbReference type="ARBA" id="ARBA00022984"/>
    </source>
</evidence>
<evidence type="ECO:0000256" key="11">
    <source>
        <dbReference type="SAM" id="MobiDB-lite"/>
    </source>
</evidence>
<accession>A0A0K1ELS4</accession>
<dbReference type="Gene3D" id="1.10.3810.10">
    <property type="entry name" value="Biosynthetic peptidoglycan transglycosylase-like"/>
    <property type="match status" value="1"/>
</dbReference>
<dbReference type="PANTHER" id="PTHR30400">
    <property type="entry name" value="MONOFUNCTIONAL BIOSYNTHETIC PEPTIDOGLYCAN TRANSGLYCOSYLASE"/>
    <property type="match status" value="1"/>
</dbReference>
<feature type="region of interest" description="Disordered" evidence="11">
    <location>
        <begin position="735"/>
        <end position="772"/>
    </location>
</feature>
<keyword evidence="2" id="KW-0997">Cell inner membrane</keyword>
<evidence type="ECO:0000313" key="13">
    <source>
        <dbReference type="EMBL" id="AKT41855.1"/>
    </source>
</evidence>
<keyword evidence="5" id="KW-0812">Transmembrane</keyword>
<keyword evidence="3" id="KW-0328">Glycosyltransferase</keyword>
<dbReference type="PATRIC" id="fig|52.7.peg.6678"/>
<keyword evidence="9" id="KW-0472">Membrane</keyword>
<evidence type="ECO:0000256" key="8">
    <source>
        <dbReference type="ARBA" id="ARBA00022989"/>
    </source>
</evidence>
<dbReference type="AlphaFoldDB" id="A0A0K1ELS4"/>
<keyword evidence="14" id="KW-1185">Reference proteome</keyword>
<reference evidence="13 14" key="1">
    <citation type="submission" date="2015-07" db="EMBL/GenBank/DDBJ databases">
        <title>Genome analysis of myxobacterium Chondromyces crocatus Cm c5 reveals a high potential for natural compound synthesis and the genetic basis for the loss of fruiting body formation.</title>
        <authorList>
            <person name="Zaburannyi N."/>
            <person name="Bunk B."/>
            <person name="Maier J."/>
            <person name="Overmann J."/>
            <person name="Mueller R."/>
        </authorList>
    </citation>
    <scope>NUCLEOTIDE SEQUENCE [LARGE SCALE GENOMIC DNA]</scope>
    <source>
        <strain evidence="13 14">Cm c5</strain>
    </source>
</reference>
<feature type="domain" description="Glycosyl transferase family 51" evidence="12">
    <location>
        <begin position="553"/>
        <end position="697"/>
    </location>
</feature>
<dbReference type="GO" id="GO:0016763">
    <property type="term" value="F:pentosyltransferase activity"/>
    <property type="evidence" value="ECO:0007669"/>
    <property type="project" value="InterPro"/>
</dbReference>
<keyword evidence="7" id="KW-0573">Peptidoglycan synthesis</keyword>
<dbReference type="GO" id="GO:0009274">
    <property type="term" value="C:peptidoglycan-based cell wall"/>
    <property type="evidence" value="ECO:0007669"/>
    <property type="project" value="InterPro"/>
</dbReference>
<evidence type="ECO:0000256" key="6">
    <source>
        <dbReference type="ARBA" id="ARBA00022960"/>
    </source>
</evidence>
<keyword evidence="1" id="KW-1003">Cell membrane</keyword>
<evidence type="ECO:0000256" key="9">
    <source>
        <dbReference type="ARBA" id="ARBA00023136"/>
    </source>
</evidence>
<evidence type="ECO:0000259" key="12">
    <source>
        <dbReference type="Pfam" id="PF00912"/>
    </source>
</evidence>
<dbReference type="GO" id="GO:0008360">
    <property type="term" value="P:regulation of cell shape"/>
    <property type="evidence" value="ECO:0007669"/>
    <property type="project" value="UniProtKB-KW"/>
</dbReference>
<evidence type="ECO:0000256" key="2">
    <source>
        <dbReference type="ARBA" id="ARBA00022519"/>
    </source>
</evidence>
<dbReference type="Proteomes" id="UP000067626">
    <property type="component" value="Chromosome"/>
</dbReference>
<dbReference type="PANTHER" id="PTHR30400:SF0">
    <property type="entry name" value="BIOSYNTHETIC PEPTIDOGLYCAN TRANSGLYCOSYLASE"/>
    <property type="match status" value="1"/>
</dbReference>
<evidence type="ECO:0000313" key="14">
    <source>
        <dbReference type="Proteomes" id="UP000067626"/>
    </source>
</evidence>
<dbReference type="Pfam" id="PF00912">
    <property type="entry name" value="Transgly"/>
    <property type="match status" value="1"/>
</dbReference>
<dbReference type="RefSeq" id="WP_050433570.1">
    <property type="nucleotide sequence ID" value="NZ_CP012159.1"/>
</dbReference>
<dbReference type="OrthoDB" id="9766909at2"/>
<dbReference type="GO" id="GO:0071555">
    <property type="term" value="P:cell wall organization"/>
    <property type="evidence" value="ECO:0007669"/>
    <property type="project" value="UniProtKB-KW"/>
</dbReference>
<evidence type="ECO:0000256" key="4">
    <source>
        <dbReference type="ARBA" id="ARBA00022679"/>
    </source>
</evidence>
<feature type="compositionally biased region" description="Acidic residues" evidence="11">
    <location>
        <begin position="761"/>
        <end position="772"/>
    </location>
</feature>
<protein>
    <submittedName>
        <fullName evidence="13">Monofunctional biosynthetic peptidoglycan transglycosylase</fullName>
    </submittedName>
</protein>
<dbReference type="InterPro" id="IPR011812">
    <property type="entry name" value="Pep_trsgly"/>
</dbReference>
<gene>
    <name evidence="13" type="primary">mtgA</name>
    <name evidence="13" type="ORF">CMC5_060700</name>
</gene>
<evidence type="ECO:0000256" key="10">
    <source>
        <dbReference type="ARBA" id="ARBA00023316"/>
    </source>
</evidence>
<dbReference type="GO" id="GO:0009252">
    <property type="term" value="P:peptidoglycan biosynthetic process"/>
    <property type="evidence" value="ECO:0007669"/>
    <property type="project" value="UniProtKB-KW"/>
</dbReference>
<name>A0A0K1ELS4_CHOCO</name>